<evidence type="ECO:0007829" key="8">
    <source>
        <dbReference type="PDB" id="7QCA"/>
    </source>
</evidence>
<keyword evidence="3" id="KW-0687">Ribonucleoprotein</keyword>
<dbReference type="FunCoup" id="S7W946">
    <property type="interactions" value="201"/>
</dbReference>
<dbReference type="GO" id="GO:0022625">
    <property type="term" value="C:cytosolic large ribosomal subunit"/>
    <property type="evidence" value="ECO:0007669"/>
    <property type="project" value="TreeGrafter"/>
</dbReference>
<dbReference type="EMDB" id="EMD-17457"/>
<dbReference type="InterPro" id="IPR018038">
    <property type="entry name" value="Ribosomal_uL30_CS"/>
</dbReference>
<dbReference type="EMDB" id="EMD-17448"/>
<dbReference type="InterPro" id="IPR016082">
    <property type="entry name" value="Ribosomal_uL30_ferredoxin-like"/>
</dbReference>
<dbReference type="AlphaFoldDB" id="S7W946"/>
<feature type="coiled-coil region" evidence="4">
    <location>
        <begin position="3"/>
        <end position="42"/>
    </location>
</feature>
<dbReference type="Gene3D" id="1.10.15.30">
    <property type="match status" value="1"/>
</dbReference>
<proteinExistence type="evidence at protein level"/>
<dbReference type="Gene3D" id="3.30.1390.20">
    <property type="entry name" value="Ribosomal protein L30, ferredoxin-like fold domain"/>
    <property type="match status" value="1"/>
</dbReference>
<evidence type="ECO:0000313" key="7">
    <source>
        <dbReference type="Proteomes" id="UP000014978"/>
    </source>
</evidence>
<dbReference type="CDD" id="cd01657">
    <property type="entry name" value="Ribosomal_L7_archeal_euk"/>
    <property type="match status" value="1"/>
</dbReference>
<dbReference type="SUPFAM" id="SSF55129">
    <property type="entry name" value="Ribosomal protein L30p/L7e"/>
    <property type="match status" value="1"/>
</dbReference>
<dbReference type="PANTHER" id="PTHR11524:SF16">
    <property type="entry name" value="LARGE RIBOSOMAL SUBUNIT PROTEIN UL30"/>
    <property type="match status" value="1"/>
</dbReference>
<comment type="caution">
    <text evidence="6">The sequence shown here is derived from an EMBL/GenBank/DDBJ whole genome shotgun (WGS) entry which is preliminary data.</text>
</comment>
<keyword evidence="2 6" id="KW-0689">Ribosomal protein</keyword>
<keyword evidence="8 9" id="KW-0002">3D-structure</keyword>
<dbReference type="InterPro" id="IPR035808">
    <property type="entry name" value="Ribosomal_uL30_euk_arc"/>
</dbReference>
<dbReference type="EMDB" id="EMD-13892"/>
<dbReference type="EMBL" id="ATCN01000248">
    <property type="protein sequence ID" value="EPR79455.1"/>
    <property type="molecule type" value="Genomic_DNA"/>
</dbReference>
<dbReference type="InterPro" id="IPR039699">
    <property type="entry name" value="Ribosomal_uL30"/>
</dbReference>
<dbReference type="VEuPathDB" id="MicrosporidiaDB:SLOPH_76"/>
<dbReference type="OrthoDB" id="28644at2759"/>
<keyword evidence="4" id="KW-0175">Coiled coil</keyword>
<dbReference type="Proteomes" id="UP000014978">
    <property type="component" value="Unassembled WGS sequence"/>
</dbReference>
<dbReference type="InterPro" id="IPR036919">
    <property type="entry name" value="Ribo_uL30_ferredoxin-like_sf"/>
</dbReference>
<name>S7W946_SPRLO</name>
<reference evidence="7" key="1">
    <citation type="journal article" date="2013" name="PLoS Genet.">
        <title>The genome of Spraguea lophii and the basis of host-microsporidian interactions.</title>
        <authorList>
            <person name="Campbell S.E."/>
            <person name="Williams T.A."/>
            <person name="Yousuf A."/>
            <person name="Soanes D.M."/>
            <person name="Paszkiewicz K.H."/>
            <person name="Williams B.A.P."/>
        </authorList>
    </citation>
    <scope>NUCLEOTIDE SEQUENCE [LARGE SCALE GENOMIC DNA]</scope>
    <source>
        <strain evidence="7">42_110</strain>
    </source>
</reference>
<evidence type="ECO:0000256" key="1">
    <source>
        <dbReference type="ARBA" id="ARBA00007594"/>
    </source>
</evidence>
<evidence type="ECO:0000259" key="5">
    <source>
        <dbReference type="Pfam" id="PF00327"/>
    </source>
</evidence>
<dbReference type="PROSITE" id="PS00634">
    <property type="entry name" value="RIBOSOMAL_L30"/>
    <property type="match status" value="1"/>
</dbReference>
<dbReference type="GO" id="GO:0003735">
    <property type="term" value="F:structural constituent of ribosome"/>
    <property type="evidence" value="ECO:0007669"/>
    <property type="project" value="TreeGrafter"/>
</dbReference>
<dbReference type="STRING" id="1358809.S7W946"/>
<evidence type="ECO:0000313" key="6">
    <source>
        <dbReference type="EMBL" id="EPR79455.1"/>
    </source>
</evidence>
<evidence type="ECO:0000256" key="4">
    <source>
        <dbReference type="SAM" id="Coils"/>
    </source>
</evidence>
<sequence>MSNVDLIAKKEQYNLRMEELQKKQQEQHLKRVEENKKYAEKRTVELLETYKKIALEQQLSEERMQKENKIYAPKDPHFYAVVLIKSPLRASNKIKKTLELFRLKHINNCVLVKNNESSRQMLQKIRNFVAYGELKLKTLRELIYKRGSCHIFSEKLNITNETLEDAFKNIRCIEEFIYELYFNDERFKELNNFLNPFKLTPPKGGYKGRKAKDIIEGGAVGNHQDKIGELIKKMI</sequence>
<keyword evidence="7" id="KW-1185">Reference proteome</keyword>
<dbReference type="HOGENOM" id="CLU_055156_0_0_1"/>
<protein>
    <submittedName>
        <fullName evidence="6">60S ribosomal protein L7</fullName>
    </submittedName>
</protein>
<dbReference type="PDB" id="8P60">
    <property type="method" value="EM"/>
    <property type="resolution" value="14.30 A"/>
    <property type="chains" value="KF0/LF0=1-235"/>
</dbReference>
<dbReference type="PDB" id="7QCA">
    <property type="method" value="EM"/>
    <property type="resolution" value="2.79 A"/>
    <property type="chains" value="LF0=1-235"/>
</dbReference>
<dbReference type="PDB" id="8P5D">
    <property type="method" value="EM"/>
    <property type="resolution" value="10.80 A"/>
    <property type="chains" value="LF0=1-235"/>
</dbReference>
<evidence type="ECO:0000256" key="2">
    <source>
        <dbReference type="ARBA" id="ARBA00022980"/>
    </source>
</evidence>
<evidence type="ECO:0007829" key="9">
    <source>
        <dbReference type="PDB" id="8P5D"/>
    </source>
</evidence>
<keyword evidence="8" id="KW-0479">Metal-binding</keyword>
<dbReference type="GO" id="GO:0003723">
    <property type="term" value="F:RNA binding"/>
    <property type="evidence" value="ECO:0007669"/>
    <property type="project" value="TreeGrafter"/>
</dbReference>
<feature type="domain" description="Large ribosomal subunit protein uL30-like ferredoxin-like fold" evidence="5">
    <location>
        <begin position="79"/>
        <end position="129"/>
    </location>
</feature>
<organism evidence="6 7">
    <name type="scientific">Spraguea lophii (strain 42_110)</name>
    <name type="common">Microsporidian parasite</name>
    <dbReference type="NCBI Taxonomy" id="1358809"/>
    <lineage>
        <taxon>Eukaryota</taxon>
        <taxon>Fungi</taxon>
        <taxon>Fungi incertae sedis</taxon>
        <taxon>Microsporidia</taxon>
        <taxon>Spragueidae</taxon>
        <taxon>Spraguea</taxon>
    </lineage>
</organism>
<dbReference type="PANTHER" id="PTHR11524">
    <property type="entry name" value="60S RIBOSOMAL PROTEIN L7"/>
    <property type="match status" value="1"/>
</dbReference>
<dbReference type="GO" id="GO:0000463">
    <property type="term" value="P:maturation of LSU-rRNA from tricistronic rRNA transcript (SSU-rRNA, 5.8S rRNA, LSU-rRNA)"/>
    <property type="evidence" value="ECO:0007669"/>
    <property type="project" value="TreeGrafter"/>
</dbReference>
<evidence type="ECO:0000256" key="3">
    <source>
        <dbReference type="ARBA" id="ARBA00023274"/>
    </source>
</evidence>
<dbReference type="InParanoid" id="S7W946"/>
<feature type="binding site" evidence="8">
    <location>
        <position position="206"/>
    </location>
    <ligand>
        <name>Mg(2+)</name>
        <dbReference type="ChEBI" id="CHEBI:18420"/>
    </ligand>
</feature>
<reference evidence="8 9" key="2">
    <citation type="journal article" date="2023" name="Nat. Microbiol.">
        <title>CryoEM reveals that ribosomes in microsporidian spores are locked in a dimeric hibernating state.</title>
        <authorList>
            <person name="McLaren M."/>
            <person name="Conners R."/>
            <person name="Isupov M.N."/>
            <person name="Gil-Diez P."/>
            <person name="Gambelli L."/>
            <person name="Gold V.A.M."/>
            <person name="Walter A."/>
            <person name="Connell S.R."/>
            <person name="Williams B."/>
            <person name="Daum B."/>
        </authorList>
    </citation>
    <scope>STRUCTURE BY ELECTRON MICROSCOPY (2.79 ANGSTROMS) IN COMPLEX WITH MG(2+)</scope>
</reference>
<accession>S7W946</accession>
<comment type="similarity">
    <text evidence="1">Belongs to the universal ribosomal protein uL30 family.</text>
</comment>
<dbReference type="Pfam" id="PF00327">
    <property type="entry name" value="Ribosomal_L30"/>
    <property type="match status" value="1"/>
</dbReference>
<gene>
    <name evidence="6" type="ORF">SLOPH_76</name>
</gene>
<dbReference type="OMA" id="SYYVDAQ"/>